<sequence>MLRSWFAQRSQRVTLLPYTRRCCSHDPLPMVSIAAIQGSGMQGAKTVKLRGRVAVCRVRGKLAFIQLRQPPLYSIQIVTVGEEASRRAKELTPESIVDVTGVIERAERPVTSVTCSNYEVHASSIEVVSLAATPLPFPLSDKSTKLDTRLNYRCIDMRTALTTATMHLLSAAVQCFRTDLLSRGFLEIHTPKIINAASEGGSAVFSLDYFGRRAFLAQSPQLFKQ</sequence>
<dbReference type="EMBL" id="HE575323">
    <property type="protein sequence ID" value="CCC93346.1"/>
    <property type="molecule type" value="Genomic_DNA"/>
</dbReference>
<dbReference type="InterPro" id="IPR045864">
    <property type="entry name" value="aa-tRNA-synth_II/BPL/LPL"/>
</dbReference>
<dbReference type="GO" id="GO:0005524">
    <property type="term" value="F:ATP binding"/>
    <property type="evidence" value="ECO:0007669"/>
    <property type="project" value="UniProtKB-KW"/>
</dbReference>
<dbReference type="CDD" id="cd04320">
    <property type="entry name" value="AspRS_cyto_N"/>
    <property type="match status" value="1"/>
</dbReference>
<keyword evidence="5" id="KW-0030">Aminoacyl-tRNA synthetase</keyword>
<protein>
    <recommendedName>
        <fullName evidence="6">Aspartyl-tRNA synthetase</fullName>
    </recommendedName>
</protein>
<name>G0UVD1_TRYCI</name>
<dbReference type="InterPro" id="IPR012340">
    <property type="entry name" value="NA-bd_OB-fold"/>
</dbReference>
<dbReference type="InterPro" id="IPR004523">
    <property type="entry name" value="Asp-tRNA_synthase_2"/>
</dbReference>
<dbReference type="GO" id="GO:0005829">
    <property type="term" value="C:cytosol"/>
    <property type="evidence" value="ECO:0007669"/>
    <property type="project" value="TreeGrafter"/>
</dbReference>
<evidence type="ECO:0000259" key="7">
    <source>
        <dbReference type="Pfam" id="PF00152"/>
    </source>
</evidence>
<keyword evidence="3" id="KW-0547">Nucleotide-binding</keyword>
<dbReference type="InterPro" id="IPR004364">
    <property type="entry name" value="Aa-tRNA-synt_II"/>
</dbReference>
<organism evidence="9">
    <name type="scientific">Trypanosoma congolense (strain IL3000)</name>
    <dbReference type="NCBI Taxonomy" id="1068625"/>
    <lineage>
        <taxon>Eukaryota</taxon>
        <taxon>Discoba</taxon>
        <taxon>Euglenozoa</taxon>
        <taxon>Kinetoplastea</taxon>
        <taxon>Metakinetoplastina</taxon>
        <taxon>Trypanosomatida</taxon>
        <taxon>Trypanosomatidae</taxon>
        <taxon>Trypanosoma</taxon>
        <taxon>Nannomonas</taxon>
    </lineage>
</organism>
<dbReference type="PANTHER" id="PTHR43450:SF3">
    <property type="entry name" value="ASPARTATE--TRNA LIGASE"/>
    <property type="match status" value="1"/>
</dbReference>
<evidence type="ECO:0000256" key="5">
    <source>
        <dbReference type="ARBA" id="ARBA00023146"/>
    </source>
</evidence>
<dbReference type="Gene3D" id="2.40.50.140">
    <property type="entry name" value="Nucleic acid-binding proteins"/>
    <property type="match status" value="1"/>
</dbReference>
<dbReference type="InterPro" id="IPR004365">
    <property type="entry name" value="NA-bd_OB_tRNA"/>
</dbReference>
<evidence type="ECO:0000256" key="1">
    <source>
        <dbReference type="ARBA" id="ARBA00022490"/>
    </source>
</evidence>
<dbReference type="GO" id="GO:0017101">
    <property type="term" value="C:aminoacyl-tRNA synthetase multienzyme complex"/>
    <property type="evidence" value="ECO:0007669"/>
    <property type="project" value="TreeGrafter"/>
</dbReference>
<evidence type="ECO:0000256" key="3">
    <source>
        <dbReference type="ARBA" id="ARBA00022741"/>
    </source>
</evidence>
<evidence type="ECO:0000256" key="6">
    <source>
        <dbReference type="ARBA" id="ARBA00033155"/>
    </source>
</evidence>
<dbReference type="VEuPathDB" id="TriTrypDB:TcIL3000_10_1050"/>
<dbReference type="GO" id="GO:0003723">
    <property type="term" value="F:RNA binding"/>
    <property type="evidence" value="ECO:0007669"/>
    <property type="project" value="TreeGrafter"/>
</dbReference>
<dbReference type="Pfam" id="PF01336">
    <property type="entry name" value="tRNA_anti-codon"/>
    <property type="match status" value="1"/>
</dbReference>
<feature type="domain" description="OB" evidence="8">
    <location>
        <begin position="47"/>
        <end position="128"/>
    </location>
</feature>
<feature type="domain" description="Aminoacyl-tRNA synthetase class II (D/K/N)" evidence="7">
    <location>
        <begin position="147"/>
        <end position="225"/>
    </location>
</feature>
<evidence type="ECO:0000259" key="8">
    <source>
        <dbReference type="Pfam" id="PF01336"/>
    </source>
</evidence>
<evidence type="ECO:0000256" key="4">
    <source>
        <dbReference type="ARBA" id="ARBA00022840"/>
    </source>
</evidence>
<dbReference type="GO" id="GO:0006422">
    <property type="term" value="P:aspartyl-tRNA aminoacylation"/>
    <property type="evidence" value="ECO:0007669"/>
    <property type="project" value="InterPro"/>
</dbReference>
<dbReference type="AlphaFoldDB" id="G0UVD1"/>
<dbReference type="Gene3D" id="3.30.930.10">
    <property type="entry name" value="Bira Bifunctional Protein, Domain 2"/>
    <property type="match status" value="1"/>
</dbReference>
<gene>
    <name evidence="9" type="ORF">TCIL3000_10_1050</name>
</gene>
<keyword evidence="2" id="KW-0436">Ligase</keyword>
<reference evidence="9" key="1">
    <citation type="journal article" date="2012" name="Proc. Natl. Acad. Sci. U.S.A.">
        <title>Antigenic diversity is generated by distinct evolutionary mechanisms in African trypanosome species.</title>
        <authorList>
            <person name="Jackson A.P."/>
            <person name="Berry A."/>
            <person name="Aslett M."/>
            <person name="Allison H.C."/>
            <person name="Burton P."/>
            <person name="Vavrova-Anderson J."/>
            <person name="Brown R."/>
            <person name="Browne H."/>
            <person name="Corton N."/>
            <person name="Hauser H."/>
            <person name="Gamble J."/>
            <person name="Gilderthorp R."/>
            <person name="Marcello L."/>
            <person name="McQuillan J."/>
            <person name="Otto T.D."/>
            <person name="Quail M.A."/>
            <person name="Sanders M.J."/>
            <person name="van Tonder A."/>
            <person name="Ginger M.L."/>
            <person name="Field M.C."/>
            <person name="Barry J.D."/>
            <person name="Hertz-Fowler C."/>
            <person name="Berriman M."/>
        </authorList>
    </citation>
    <scope>NUCLEOTIDE SEQUENCE</scope>
    <source>
        <strain evidence="9">IL3000</strain>
    </source>
</reference>
<dbReference type="PANTHER" id="PTHR43450">
    <property type="entry name" value="ASPARTYL-TRNA SYNTHETASE"/>
    <property type="match status" value="1"/>
</dbReference>
<keyword evidence="1" id="KW-0963">Cytoplasm</keyword>
<keyword evidence="4" id="KW-0067">ATP-binding</keyword>
<feature type="non-terminal residue" evidence="9">
    <location>
        <position position="225"/>
    </location>
</feature>
<evidence type="ECO:0000313" key="9">
    <source>
        <dbReference type="EMBL" id="CCC93346.1"/>
    </source>
</evidence>
<evidence type="ECO:0000256" key="2">
    <source>
        <dbReference type="ARBA" id="ARBA00022598"/>
    </source>
</evidence>
<accession>G0UVD1</accession>
<dbReference type="SUPFAM" id="SSF55681">
    <property type="entry name" value="Class II aaRS and biotin synthetases"/>
    <property type="match status" value="1"/>
</dbReference>
<proteinExistence type="predicted"/>
<dbReference type="SUPFAM" id="SSF50249">
    <property type="entry name" value="Nucleic acid-binding proteins"/>
    <property type="match status" value="1"/>
</dbReference>
<dbReference type="GO" id="GO:0004815">
    <property type="term" value="F:aspartate-tRNA ligase activity"/>
    <property type="evidence" value="ECO:0007669"/>
    <property type="project" value="InterPro"/>
</dbReference>
<dbReference type="Pfam" id="PF00152">
    <property type="entry name" value="tRNA-synt_2"/>
    <property type="match status" value="1"/>
</dbReference>